<protein>
    <recommendedName>
        <fullName evidence="3">AAA domain-containing protein</fullName>
    </recommendedName>
</protein>
<dbReference type="Proteomes" id="UP001271792">
    <property type="component" value="Unassembled WGS sequence"/>
</dbReference>
<dbReference type="InterPro" id="IPR011044">
    <property type="entry name" value="Quino_amine_DH_bsu"/>
</dbReference>
<evidence type="ECO:0008006" key="3">
    <source>
        <dbReference type="Google" id="ProtNLM"/>
    </source>
</evidence>
<proteinExistence type="predicted"/>
<keyword evidence="2" id="KW-1185">Reference proteome</keyword>
<gene>
    <name evidence="1" type="ORF">SK571_40090</name>
</gene>
<evidence type="ECO:0000313" key="2">
    <source>
        <dbReference type="Proteomes" id="UP001271792"/>
    </source>
</evidence>
<reference evidence="1 2" key="2">
    <citation type="submission" date="2023-11" db="EMBL/GenBank/DDBJ databases">
        <authorList>
            <person name="Lara A.C."/>
            <person name="Chronakova A."/>
        </authorList>
    </citation>
    <scope>NUCLEOTIDE SEQUENCE [LARGE SCALE GENOMIC DNA]</scope>
    <source>
        <strain evidence="1 2">BCCO 10_0798</strain>
    </source>
</reference>
<dbReference type="RefSeq" id="WP_319989338.1">
    <property type="nucleotide sequence ID" value="NZ_JAXAVV010000030.1"/>
</dbReference>
<name>A0ABU4U4W6_9PSEU</name>
<dbReference type="EMBL" id="JAXAVV010000030">
    <property type="protein sequence ID" value="MDX8055614.1"/>
    <property type="molecule type" value="Genomic_DNA"/>
</dbReference>
<accession>A0ABU4U4W6</accession>
<organism evidence="1 2">
    <name type="scientific">Lentzea kristufekii</name>
    <dbReference type="NCBI Taxonomy" id="3095430"/>
    <lineage>
        <taxon>Bacteria</taxon>
        <taxon>Bacillati</taxon>
        <taxon>Actinomycetota</taxon>
        <taxon>Actinomycetes</taxon>
        <taxon>Pseudonocardiales</taxon>
        <taxon>Pseudonocardiaceae</taxon>
        <taxon>Lentzea</taxon>
    </lineage>
</organism>
<evidence type="ECO:0000313" key="1">
    <source>
        <dbReference type="EMBL" id="MDX8055614.1"/>
    </source>
</evidence>
<reference evidence="1 2" key="1">
    <citation type="submission" date="2023-11" db="EMBL/GenBank/DDBJ databases">
        <title>Lentzea sokolovensis, sp. nov., Lentzea kristufkii, sp. nov., and Lentzea miocenensis, sp. nov., rare actinobacteria from Sokolov Coal Basin, Miocene lacustrine sediment, Czech Republic.</title>
        <authorList>
            <person name="Lara A."/>
            <person name="Kotroba L."/>
            <person name="Nouioui I."/>
            <person name="Neumann-Schaal M."/>
            <person name="Mast Y."/>
            <person name="Chronakova A."/>
        </authorList>
    </citation>
    <scope>NUCLEOTIDE SEQUENCE [LARGE SCALE GENOMIC DNA]</scope>
    <source>
        <strain evidence="1 2">BCCO 10_0798</strain>
    </source>
</reference>
<comment type="caution">
    <text evidence="1">The sequence shown here is derived from an EMBL/GenBank/DDBJ whole genome shotgun (WGS) entry which is preliminary data.</text>
</comment>
<dbReference type="SUPFAM" id="SSF50969">
    <property type="entry name" value="YVTN repeat-like/Quinoprotein amine dehydrogenase"/>
    <property type="match status" value="1"/>
</dbReference>
<sequence>MDACYSQNGIEGAAQAMLQPGSANADKEFWLIAASRRRERAQQGRFADAFAKWLTRHSAPSWTSAHFEPSIMVNDITTELRATQSARLLTGSELGCRALPNPQYQNPAPPAAKELPITVPWAAHARGVSSSTQPGYFFTGRTLAMMVIRQHATARTPETLLVTGVPKSGKSAVLGHFMITTAAPQLLPAEQRLLWPSQKVRAVAATGTRTAVINRLAEEFGVASRDFDALVTALQTTDGLVVVLDQLHEKDDWTDLLGALTGAPGVRLVVGLPNDTIVEVPGATRNCDLDRFGGYPDQDVHDYVLRRLALSEPPERGSSAAKLAVRWGISFAVAVAAMSAYQAEDGRAGNAKARGDRHGAKAAQRLCIEVLSAQFDEDIAQALVESLWGLCSYDESIALTATTWAVVATQENGEPVDADALAACAERLRPLVVNMPGQDGSARWRPTLSFAPEERERTRTAGISTRSRFLARLPELAAPDEVDWETIDPAVRVLVAHGAKEQTAHGRLIDQPGFLLDAAPAVVQMAVRLLERDELARRSRVMRVLAVRAPRDDRALLLEIAARRFKVPVLAGRTSRAPEVEWVQPDRPHLERLTHLAAYCGSVVVTMNAEDALEFFLITSGAPARSKLEMTDAVPKSLSAATVDDEDVVLVTTTNGELWLVRCGQDGPAERLPLDMKPDSAELHDSGLMVLTLGNEVWTAPLRSSHARRFTTLDSDVRSTHLTGSLEQPICWCVTVNGRVRRLRLHDQDGTDVSTLPVRKALRQTAASPDGQRFLAVDTANILHLRNANQKRDLPHGKAVHGVRAAALDHRGAVIGCASGDVKGKLVQYSFTGGEAPVEVVLDDEPIWVALTASSSVLVARPSGLLSLKPPAPLQPDER</sequence>